<protein>
    <submittedName>
        <fullName evidence="3">SSU ribosomal protein S16p</fullName>
    </submittedName>
</protein>
<feature type="region of interest" description="Disordered" evidence="1">
    <location>
        <begin position="338"/>
        <end position="358"/>
    </location>
</feature>
<dbReference type="SUPFAM" id="SSF158791">
    <property type="entry name" value="MgtE N-terminal domain-like"/>
    <property type="match status" value="1"/>
</dbReference>
<name>A0A806KFW5_9BACT</name>
<feature type="region of interest" description="Disordered" evidence="1">
    <location>
        <begin position="123"/>
        <end position="144"/>
    </location>
</feature>
<dbReference type="GO" id="GO:0005840">
    <property type="term" value="C:ribosome"/>
    <property type="evidence" value="ECO:0007669"/>
    <property type="project" value="UniProtKB-KW"/>
</dbReference>
<evidence type="ECO:0000256" key="1">
    <source>
        <dbReference type="SAM" id="MobiDB-lite"/>
    </source>
</evidence>
<sequence>MFFIFTNSSVWEGVAAPAPEGELPATGLFVATNSFPRNSIVDITNIETNRTVRAVVANSLDSPGLLAIISREAVEMIGLREGSVGRIRMSQPSDPLAFIRMQEGGVSGGRVFDSGNVMTEDNFGSFSQPVANEERTPPSFRDAPSSGFKPYLLEPEFGGSGNQFIFDLPKPREEVVEQIEAETNEALAATQMEEEGVEEIAEAVEEEPVEEVAEVAEEEPIEEVAEVAEEEPVEEVAEVAEEEPVEEVAEAVEEEPVEEVAEVAEEEPVEEVAEVAEDEEIPPSDTVARFELVPAEERPPERTIYGIDPADIIPGITITTSDPVKEKEAQITETIPPIDRPPAAVVTPPAQAARPGEPDFSIPRIYSLDRGKFYVQVAALDDPQLVNETAALIDHHYEPKVYKDGDNWYRILLGPLNQGESAAVLQRFRSFGYKDAFVRRGG</sequence>
<dbReference type="EMBL" id="JQ844168">
    <property type="protein sequence ID" value="AGS51689.1"/>
    <property type="molecule type" value="Genomic_DNA"/>
</dbReference>
<organism evidence="3">
    <name type="scientific">uncultured bacterium contig00032</name>
    <dbReference type="NCBI Taxonomy" id="1181521"/>
    <lineage>
        <taxon>Bacteria</taxon>
        <taxon>environmental samples</taxon>
    </lineage>
</organism>
<dbReference type="InterPro" id="IPR007730">
    <property type="entry name" value="SPOR-like_dom"/>
</dbReference>
<dbReference type="Gene3D" id="3.30.70.1070">
    <property type="entry name" value="Sporulation related repeat"/>
    <property type="match status" value="1"/>
</dbReference>
<dbReference type="GO" id="GO:0042834">
    <property type="term" value="F:peptidoglycan binding"/>
    <property type="evidence" value="ECO:0007669"/>
    <property type="project" value="InterPro"/>
</dbReference>
<dbReference type="Pfam" id="PF05036">
    <property type="entry name" value="SPOR"/>
    <property type="match status" value="1"/>
</dbReference>
<dbReference type="SUPFAM" id="SSF110997">
    <property type="entry name" value="Sporulation related repeat"/>
    <property type="match status" value="1"/>
</dbReference>
<accession>A0A806KFW5</accession>
<evidence type="ECO:0000259" key="2">
    <source>
        <dbReference type="Pfam" id="PF05036"/>
    </source>
</evidence>
<feature type="compositionally biased region" description="Low complexity" evidence="1">
    <location>
        <begin position="341"/>
        <end position="355"/>
    </location>
</feature>
<keyword evidence="3" id="KW-0687">Ribonucleoprotein</keyword>
<proteinExistence type="predicted"/>
<feature type="domain" description="SPOR" evidence="2">
    <location>
        <begin position="370"/>
        <end position="439"/>
    </location>
</feature>
<dbReference type="InterPro" id="IPR036680">
    <property type="entry name" value="SPOR-like_sf"/>
</dbReference>
<reference evidence="3" key="1">
    <citation type="submission" date="2012-03" db="EMBL/GenBank/DDBJ databases">
        <title>Functional metagenomics reveals considerable lignocellulase gene clusters in the gut microbiome of a wood-feeding higher termite.</title>
        <authorList>
            <person name="Liu N."/>
        </authorList>
    </citation>
    <scope>NUCLEOTIDE SEQUENCE</scope>
</reference>
<evidence type="ECO:0000313" key="3">
    <source>
        <dbReference type="EMBL" id="AGS51689.1"/>
    </source>
</evidence>
<dbReference type="AlphaFoldDB" id="A0A806KFW5"/>
<keyword evidence="3" id="KW-0689">Ribosomal protein</keyword>